<gene>
    <name evidence="1" type="ORF">BDV96DRAFT_604506</name>
</gene>
<reference evidence="1" key="1">
    <citation type="journal article" date="2020" name="Stud. Mycol.">
        <title>101 Dothideomycetes genomes: a test case for predicting lifestyles and emergence of pathogens.</title>
        <authorList>
            <person name="Haridas S."/>
            <person name="Albert R."/>
            <person name="Binder M."/>
            <person name="Bloem J."/>
            <person name="Labutti K."/>
            <person name="Salamov A."/>
            <person name="Andreopoulos B."/>
            <person name="Baker S."/>
            <person name="Barry K."/>
            <person name="Bills G."/>
            <person name="Bluhm B."/>
            <person name="Cannon C."/>
            <person name="Castanera R."/>
            <person name="Culley D."/>
            <person name="Daum C."/>
            <person name="Ezra D."/>
            <person name="Gonzalez J."/>
            <person name="Henrissat B."/>
            <person name="Kuo A."/>
            <person name="Liang C."/>
            <person name="Lipzen A."/>
            <person name="Lutzoni F."/>
            <person name="Magnuson J."/>
            <person name="Mondo S."/>
            <person name="Nolan M."/>
            <person name="Ohm R."/>
            <person name="Pangilinan J."/>
            <person name="Park H.-J."/>
            <person name="Ramirez L."/>
            <person name="Alfaro M."/>
            <person name="Sun H."/>
            <person name="Tritt A."/>
            <person name="Yoshinaga Y."/>
            <person name="Zwiers L.-H."/>
            <person name="Turgeon B."/>
            <person name="Goodwin S."/>
            <person name="Spatafora J."/>
            <person name="Crous P."/>
            <person name="Grigoriev I."/>
        </authorList>
    </citation>
    <scope>NUCLEOTIDE SEQUENCE</scope>
    <source>
        <strain evidence="1">CBS 627.86</strain>
    </source>
</reference>
<evidence type="ECO:0000313" key="1">
    <source>
        <dbReference type="EMBL" id="KAF2109611.1"/>
    </source>
</evidence>
<organism evidence="1 2">
    <name type="scientific">Lophiotrema nucula</name>
    <dbReference type="NCBI Taxonomy" id="690887"/>
    <lineage>
        <taxon>Eukaryota</taxon>
        <taxon>Fungi</taxon>
        <taxon>Dikarya</taxon>
        <taxon>Ascomycota</taxon>
        <taxon>Pezizomycotina</taxon>
        <taxon>Dothideomycetes</taxon>
        <taxon>Pleosporomycetidae</taxon>
        <taxon>Pleosporales</taxon>
        <taxon>Lophiotremataceae</taxon>
        <taxon>Lophiotrema</taxon>
    </lineage>
</organism>
<dbReference type="AlphaFoldDB" id="A0A6A5YTZ7"/>
<sequence>MARFTVLSSQVRTFKPLETCGNTVLDLEPSGDSISVLAQVCFRRLCPIETSQGMLETLRIEYWVAFAEHYFCSTCPLNFEWWRRGQVQKTVRKLERHSRAGVELLSTKNIVSSVHNTMPISKRSHRERRTFAKTGAPTYTASASVISKCRHKHEELAILRVAAFAVQSSRDRTQTCCLCYRGIYEC</sequence>
<protein>
    <submittedName>
        <fullName evidence="1">Uncharacterized protein</fullName>
    </submittedName>
</protein>
<dbReference type="Proteomes" id="UP000799770">
    <property type="component" value="Unassembled WGS sequence"/>
</dbReference>
<evidence type="ECO:0000313" key="2">
    <source>
        <dbReference type="Proteomes" id="UP000799770"/>
    </source>
</evidence>
<accession>A0A6A5YTZ7</accession>
<keyword evidence="2" id="KW-1185">Reference proteome</keyword>
<proteinExistence type="predicted"/>
<dbReference type="EMBL" id="ML977341">
    <property type="protein sequence ID" value="KAF2109611.1"/>
    <property type="molecule type" value="Genomic_DNA"/>
</dbReference>
<name>A0A6A5YTZ7_9PLEO</name>